<organism evidence="1">
    <name type="scientific">bioreactor metagenome</name>
    <dbReference type="NCBI Taxonomy" id="1076179"/>
    <lineage>
        <taxon>unclassified sequences</taxon>
        <taxon>metagenomes</taxon>
        <taxon>ecological metagenomes</taxon>
    </lineage>
</organism>
<reference evidence="1" key="1">
    <citation type="submission" date="2019-08" db="EMBL/GenBank/DDBJ databases">
        <authorList>
            <person name="Kucharzyk K."/>
            <person name="Murdoch R.W."/>
            <person name="Higgins S."/>
            <person name="Loffler F."/>
        </authorList>
    </citation>
    <scope>NUCLEOTIDE SEQUENCE</scope>
</reference>
<proteinExistence type="predicted"/>
<name>A0A645J7Y6_9ZZZZ</name>
<sequence>MRTIEEIEVELGEVSAAIRAIVTGAQSYDLGTRSVTKADLSQLRALRAELMSELGDAEGGGVRLITWAGR</sequence>
<gene>
    <name evidence="1" type="ORF">SDC9_207453</name>
</gene>
<dbReference type="EMBL" id="VSSQ01134071">
    <property type="protein sequence ID" value="MPN59731.1"/>
    <property type="molecule type" value="Genomic_DNA"/>
</dbReference>
<dbReference type="AlphaFoldDB" id="A0A645J7Y6"/>
<comment type="caution">
    <text evidence="1">The sequence shown here is derived from an EMBL/GenBank/DDBJ whole genome shotgun (WGS) entry which is preliminary data.</text>
</comment>
<accession>A0A645J7Y6</accession>
<evidence type="ECO:0000313" key="1">
    <source>
        <dbReference type="EMBL" id="MPN59731.1"/>
    </source>
</evidence>
<protein>
    <submittedName>
        <fullName evidence="1">Uncharacterized protein</fullName>
    </submittedName>
</protein>